<sequence>MKHPRVDDKDDDDLVDANVYLSGTLIFDEEIHSCGSDNDGGHVSSQPSPSMDYCSLSGGISELGLSGDETPLDILSDSENDILSSRMSPLNVVESDEGSHGINYFGACSDDDMTCGFWDHTSHTSPTPSQLLDADICLHIASPRLSTDPGLNLSNKNTCEPSRDIELGDEITPHDLPIPEVLSDSDLFDEASLASPTDIASTTLSYISSPSSPGSHSQYLESVYQEDPSFDDDFTYNGTASNRFYMVND</sequence>
<reference evidence="1" key="1">
    <citation type="submission" date="2020-11" db="EMBL/GenBank/DDBJ databases">
        <authorList>
            <consortium name="DOE Joint Genome Institute"/>
            <person name="Ahrendt S."/>
            <person name="Riley R."/>
            <person name="Andreopoulos W."/>
            <person name="Labutti K."/>
            <person name="Pangilinan J."/>
            <person name="Ruiz-Duenas F.J."/>
            <person name="Barrasa J.M."/>
            <person name="Sanchez-Garcia M."/>
            <person name="Camarero S."/>
            <person name="Miyauchi S."/>
            <person name="Serrano A."/>
            <person name="Linde D."/>
            <person name="Babiker R."/>
            <person name="Drula E."/>
            <person name="Ayuso-Fernandez I."/>
            <person name="Pacheco R."/>
            <person name="Padilla G."/>
            <person name="Ferreira P."/>
            <person name="Barriuso J."/>
            <person name="Kellner H."/>
            <person name="Castanera R."/>
            <person name="Alfaro M."/>
            <person name="Ramirez L."/>
            <person name="Pisabarro A.G."/>
            <person name="Kuo A."/>
            <person name="Tritt A."/>
            <person name="Lipzen A."/>
            <person name="He G."/>
            <person name="Yan M."/>
            <person name="Ng V."/>
            <person name="Cullen D."/>
            <person name="Martin F."/>
            <person name="Rosso M.-N."/>
            <person name="Henrissat B."/>
            <person name="Hibbett D."/>
            <person name="Martinez A.T."/>
            <person name="Grigoriev I.V."/>
        </authorList>
    </citation>
    <scope>NUCLEOTIDE SEQUENCE</scope>
    <source>
        <strain evidence="1">CBS 506.95</strain>
    </source>
</reference>
<organism evidence="1 2">
    <name type="scientific">Crepidotus variabilis</name>
    <dbReference type="NCBI Taxonomy" id="179855"/>
    <lineage>
        <taxon>Eukaryota</taxon>
        <taxon>Fungi</taxon>
        <taxon>Dikarya</taxon>
        <taxon>Basidiomycota</taxon>
        <taxon>Agaricomycotina</taxon>
        <taxon>Agaricomycetes</taxon>
        <taxon>Agaricomycetidae</taxon>
        <taxon>Agaricales</taxon>
        <taxon>Agaricineae</taxon>
        <taxon>Crepidotaceae</taxon>
        <taxon>Crepidotus</taxon>
    </lineage>
</organism>
<name>A0A9P6ESD4_9AGAR</name>
<dbReference type="EMBL" id="MU157826">
    <property type="protein sequence ID" value="KAF9534540.1"/>
    <property type="molecule type" value="Genomic_DNA"/>
</dbReference>
<accession>A0A9P6ESD4</accession>
<comment type="caution">
    <text evidence="1">The sequence shown here is derived from an EMBL/GenBank/DDBJ whole genome shotgun (WGS) entry which is preliminary data.</text>
</comment>
<gene>
    <name evidence="1" type="ORF">CPB83DRAFT_844405</name>
</gene>
<dbReference type="AlphaFoldDB" id="A0A9P6ESD4"/>
<proteinExistence type="predicted"/>
<protein>
    <submittedName>
        <fullName evidence="1">Uncharacterized protein</fullName>
    </submittedName>
</protein>
<dbReference type="Proteomes" id="UP000807306">
    <property type="component" value="Unassembled WGS sequence"/>
</dbReference>
<keyword evidence="2" id="KW-1185">Reference proteome</keyword>
<evidence type="ECO:0000313" key="2">
    <source>
        <dbReference type="Proteomes" id="UP000807306"/>
    </source>
</evidence>
<evidence type="ECO:0000313" key="1">
    <source>
        <dbReference type="EMBL" id="KAF9534540.1"/>
    </source>
</evidence>